<dbReference type="GO" id="GO:0000978">
    <property type="term" value="F:RNA polymerase II cis-regulatory region sequence-specific DNA binding"/>
    <property type="evidence" value="ECO:0007669"/>
    <property type="project" value="TreeGrafter"/>
</dbReference>
<evidence type="ECO:0000259" key="8">
    <source>
        <dbReference type="PROSITE" id="PS50048"/>
    </source>
</evidence>
<dbReference type="InterPro" id="IPR001138">
    <property type="entry name" value="Zn2Cys6_DnaBD"/>
</dbReference>
<feature type="compositionally biased region" description="Low complexity" evidence="7">
    <location>
        <begin position="1"/>
        <end position="19"/>
    </location>
</feature>
<evidence type="ECO:0000256" key="2">
    <source>
        <dbReference type="ARBA" id="ARBA00022833"/>
    </source>
</evidence>
<keyword evidence="2" id="KW-0862">Zinc</keyword>
<dbReference type="Proteomes" id="UP000214365">
    <property type="component" value="Unassembled WGS sequence"/>
</dbReference>
<dbReference type="GO" id="GO:0005634">
    <property type="term" value="C:nucleus"/>
    <property type="evidence" value="ECO:0007669"/>
    <property type="project" value="TreeGrafter"/>
</dbReference>
<dbReference type="CDD" id="cd12148">
    <property type="entry name" value="fungal_TF_MHR"/>
    <property type="match status" value="1"/>
</dbReference>
<evidence type="ECO:0000256" key="4">
    <source>
        <dbReference type="ARBA" id="ARBA00023125"/>
    </source>
</evidence>
<dbReference type="OrthoDB" id="4236860at2759"/>
<dbReference type="GO" id="GO:0006351">
    <property type="term" value="P:DNA-templated transcription"/>
    <property type="evidence" value="ECO:0007669"/>
    <property type="project" value="InterPro"/>
</dbReference>
<reference evidence="9 10" key="1">
    <citation type="submission" date="2015-06" db="EMBL/GenBank/DDBJ databases">
        <title>Talaromyces atroroseus IBT 11181 draft genome.</title>
        <authorList>
            <person name="Rasmussen K.B."/>
            <person name="Rasmussen S."/>
            <person name="Petersen B."/>
            <person name="Sicheritz-Ponten T."/>
            <person name="Mortensen U.H."/>
            <person name="Thrane U."/>
        </authorList>
    </citation>
    <scope>NUCLEOTIDE SEQUENCE [LARGE SCALE GENOMIC DNA]</scope>
    <source>
        <strain evidence="9 10">IBT 11181</strain>
    </source>
</reference>
<name>A0A225AQ59_TALAT</name>
<dbReference type="RefSeq" id="XP_020117860.1">
    <property type="nucleotide sequence ID" value="XM_020262236.1"/>
</dbReference>
<dbReference type="CDD" id="cd00067">
    <property type="entry name" value="GAL4"/>
    <property type="match status" value="1"/>
</dbReference>
<comment type="caution">
    <text evidence="9">The sequence shown here is derived from an EMBL/GenBank/DDBJ whole genome shotgun (WGS) entry which is preliminary data.</text>
</comment>
<dbReference type="GO" id="GO:0008270">
    <property type="term" value="F:zinc ion binding"/>
    <property type="evidence" value="ECO:0007669"/>
    <property type="project" value="InterPro"/>
</dbReference>
<dbReference type="PANTHER" id="PTHR31944">
    <property type="entry name" value="HEME-RESPONSIVE ZINC FINGER TRANSCRIPTION FACTOR HAP1"/>
    <property type="match status" value="1"/>
</dbReference>
<accession>A0A225AQ59</accession>
<dbReference type="PANTHER" id="PTHR31944:SF130">
    <property type="entry name" value="ZN(II)2CYS6 TRANSCRIPTION FACTO (EUROFUNG)"/>
    <property type="match status" value="1"/>
</dbReference>
<keyword evidence="1" id="KW-0479">Metal-binding</keyword>
<dbReference type="Pfam" id="PF04082">
    <property type="entry name" value="Fungal_trans"/>
    <property type="match status" value="1"/>
</dbReference>
<organism evidence="9 10">
    <name type="scientific">Talaromyces atroroseus</name>
    <dbReference type="NCBI Taxonomy" id="1441469"/>
    <lineage>
        <taxon>Eukaryota</taxon>
        <taxon>Fungi</taxon>
        <taxon>Dikarya</taxon>
        <taxon>Ascomycota</taxon>
        <taxon>Pezizomycotina</taxon>
        <taxon>Eurotiomycetes</taxon>
        <taxon>Eurotiomycetidae</taxon>
        <taxon>Eurotiales</taxon>
        <taxon>Trichocomaceae</taxon>
        <taxon>Talaromyces</taxon>
        <taxon>Talaromyces sect. Trachyspermi</taxon>
    </lineage>
</organism>
<dbReference type="InterPro" id="IPR036864">
    <property type="entry name" value="Zn2-C6_fun-type_DNA-bd_sf"/>
</dbReference>
<dbReference type="SMART" id="SM00066">
    <property type="entry name" value="GAL4"/>
    <property type="match status" value="1"/>
</dbReference>
<proteinExistence type="predicted"/>
<gene>
    <name evidence="9" type="ORF">UA08_06921</name>
</gene>
<dbReference type="GeneID" id="31006677"/>
<evidence type="ECO:0000313" key="9">
    <source>
        <dbReference type="EMBL" id="OKL57739.1"/>
    </source>
</evidence>
<keyword evidence="4" id="KW-0238">DNA-binding</keyword>
<dbReference type="PROSITE" id="PS50048">
    <property type="entry name" value="ZN2_CY6_FUNGAL_2"/>
    <property type="match status" value="1"/>
</dbReference>
<evidence type="ECO:0000256" key="6">
    <source>
        <dbReference type="ARBA" id="ARBA00023242"/>
    </source>
</evidence>
<keyword evidence="5" id="KW-0804">Transcription</keyword>
<feature type="domain" description="Zn(2)-C6 fungal-type" evidence="8">
    <location>
        <begin position="31"/>
        <end position="63"/>
    </location>
</feature>
<evidence type="ECO:0000256" key="1">
    <source>
        <dbReference type="ARBA" id="ARBA00022723"/>
    </source>
</evidence>
<sequence length="761" mass="86444">MLSPTAPSRTSPSPRTSPRLGRGKRQRKTLSCYECRRRKLRCDREEPSCGRCIKAGHPETCSYVYDALAVKHPPALSFAPKQPGARSRDVAPESHENHTSFPQPKVAYQFLDISGEKDGTPSSLQAAQNQGTWQLLGQMSDAEQRPAVKADADDSATYPRELMPKETVIFRGENFRTQYFGGSNATSSIAHFPELRTFMRETIRHQTALPRVQRDVKTLQVRWKGLKTDNLLPVTHEDLLGLLPDRDTADRHVRLYLDTIETTYRIVHHQSFYEQYELLWENPHEVKSASVVIVLLVMASVSCMFSHEHPKYIGDSSLSREKATFWIEVAEKWLSCQSDKHVYLAIWQIRCLVLLAKQINVIKKKRIWTAAGTLLREAMSSGFHRDPSLLGDKVSFFDQEMRRRLWATIIELELQISIDRGMPSASAGLPSDTATVLNVHDSELTKHGRPTSRPVEEHTSALYLHISRSSFSLRVSLNSLVNDLSSPLLYDQVLNYEDAITKELRKLPQVTEYQKPQDKNDSVSLMARTLLDIQLRQFLIMLHSPFARQAETNSRFLLSRVTCLNAAVEILRKYSYINKSGNLALLLLRNDPFRVALAICQTTYINISMQNNLILNSSSAMLIQYVEESLVMLESKITQHGTGYTYYWYISAASALLRGLLAPEEASREKEEAIGRVTRQYYRILAWQEDLVKARDMIVSVPTSDPDYTGSLLVPDALNDTTGLSILPGDDPQAMHMDMPLDEFFFGNPAAWTFENLWSID</sequence>
<keyword evidence="3" id="KW-0805">Transcription regulation</keyword>
<dbReference type="InterPro" id="IPR007219">
    <property type="entry name" value="XnlR_reg_dom"/>
</dbReference>
<evidence type="ECO:0000313" key="10">
    <source>
        <dbReference type="Proteomes" id="UP000214365"/>
    </source>
</evidence>
<dbReference type="EMBL" id="LFMY01000011">
    <property type="protein sequence ID" value="OKL57739.1"/>
    <property type="molecule type" value="Genomic_DNA"/>
</dbReference>
<dbReference type="Gene3D" id="4.10.240.10">
    <property type="entry name" value="Zn(2)-C6 fungal-type DNA-binding domain"/>
    <property type="match status" value="1"/>
</dbReference>
<dbReference type="STRING" id="1441469.A0A225AQ59"/>
<dbReference type="SUPFAM" id="SSF57701">
    <property type="entry name" value="Zn2/Cys6 DNA-binding domain"/>
    <property type="match status" value="1"/>
</dbReference>
<protein>
    <recommendedName>
        <fullName evidence="8">Zn(2)-C6 fungal-type domain-containing protein</fullName>
    </recommendedName>
</protein>
<dbReference type="AlphaFoldDB" id="A0A225AQ59"/>
<keyword evidence="10" id="KW-1185">Reference proteome</keyword>
<dbReference type="GO" id="GO:0001228">
    <property type="term" value="F:DNA-binding transcription activator activity, RNA polymerase II-specific"/>
    <property type="evidence" value="ECO:0007669"/>
    <property type="project" value="TreeGrafter"/>
</dbReference>
<feature type="region of interest" description="Disordered" evidence="7">
    <location>
        <begin position="77"/>
        <end position="104"/>
    </location>
</feature>
<keyword evidence="6" id="KW-0539">Nucleus</keyword>
<feature type="region of interest" description="Disordered" evidence="7">
    <location>
        <begin position="1"/>
        <end position="28"/>
    </location>
</feature>
<dbReference type="InterPro" id="IPR051430">
    <property type="entry name" value="Fungal_TF_Env_Response"/>
</dbReference>
<evidence type="ECO:0000256" key="7">
    <source>
        <dbReference type="SAM" id="MobiDB-lite"/>
    </source>
</evidence>
<dbReference type="PROSITE" id="PS00463">
    <property type="entry name" value="ZN2_CY6_FUNGAL_1"/>
    <property type="match status" value="1"/>
</dbReference>
<feature type="compositionally biased region" description="Basic and acidic residues" evidence="7">
    <location>
        <begin position="86"/>
        <end position="98"/>
    </location>
</feature>
<evidence type="ECO:0000256" key="5">
    <source>
        <dbReference type="ARBA" id="ARBA00023163"/>
    </source>
</evidence>
<evidence type="ECO:0000256" key="3">
    <source>
        <dbReference type="ARBA" id="ARBA00023015"/>
    </source>
</evidence>
<dbReference type="Pfam" id="PF00172">
    <property type="entry name" value="Zn_clus"/>
    <property type="match status" value="1"/>
</dbReference>